<evidence type="ECO:0000256" key="1">
    <source>
        <dbReference type="SAM" id="SignalP"/>
    </source>
</evidence>
<protein>
    <submittedName>
        <fullName evidence="2">Copper chaperone PCu(A)C</fullName>
    </submittedName>
</protein>
<gene>
    <name evidence="2" type="ORF">NFC81_08540</name>
</gene>
<dbReference type="InterPro" id="IPR036182">
    <property type="entry name" value="PCuAC_sf"/>
</dbReference>
<feature type="chain" id="PRO_5044264583" evidence="1">
    <location>
        <begin position="25"/>
        <end position="169"/>
    </location>
</feature>
<proteinExistence type="predicted"/>
<dbReference type="RefSeq" id="WP_304994062.1">
    <property type="nucleotide sequence ID" value="NZ_CP101717.1"/>
</dbReference>
<dbReference type="AlphaFoldDB" id="A0AB38YBN1"/>
<dbReference type="PANTHER" id="PTHR36302:SF1">
    <property type="entry name" value="COPPER CHAPERONE PCU(A)C"/>
    <property type="match status" value="1"/>
</dbReference>
<keyword evidence="1" id="KW-0732">Signal</keyword>
<dbReference type="InterPro" id="IPR058248">
    <property type="entry name" value="Lxx211020-like"/>
</dbReference>
<name>A0AB38YBN1_9GAMM</name>
<sequence length="169" mass="18367">MKITAMASAFLVSLGLVLLGAASAHDHGHHNTDAENGIQVHQPFVRLMPPMQPNTAAFMRLENASTNDRVLIGAVSDVAEAVELHTHSVVDGMMQMRQVQHIALPAGDTVALQPGGLHIMMIGLKAPLQDGQMVEITLQYDDGTEQSIKAPVRHPNVEMQHSMDDHHQH</sequence>
<reference evidence="2" key="1">
    <citation type="submission" date="2022-07" db="EMBL/GenBank/DDBJ databases">
        <title>Complete genome sequence of Salinispirillum sp. LH10-3-1 capable of multiple carbohydrate inversion isolated from a soda lake.</title>
        <authorList>
            <person name="Liu J."/>
            <person name="Zhai Y."/>
            <person name="Zhang H."/>
            <person name="Yang H."/>
            <person name="Qu J."/>
            <person name="Li J."/>
        </authorList>
    </citation>
    <scope>NUCLEOTIDE SEQUENCE</scope>
    <source>
        <strain evidence="2">LH 10-3-1</strain>
    </source>
</reference>
<dbReference type="SUPFAM" id="SSF110087">
    <property type="entry name" value="DR1885-like metal-binding protein"/>
    <property type="match status" value="1"/>
</dbReference>
<dbReference type="Pfam" id="PF04314">
    <property type="entry name" value="PCuAC"/>
    <property type="match status" value="1"/>
</dbReference>
<feature type="signal peptide" evidence="1">
    <location>
        <begin position="1"/>
        <end position="24"/>
    </location>
</feature>
<organism evidence="2">
    <name type="scientific">Salinispirillum sp. LH 10-3-1</name>
    <dbReference type="NCBI Taxonomy" id="2952525"/>
    <lineage>
        <taxon>Bacteria</taxon>
        <taxon>Pseudomonadati</taxon>
        <taxon>Pseudomonadota</taxon>
        <taxon>Gammaproteobacteria</taxon>
        <taxon>Oceanospirillales</taxon>
        <taxon>Saccharospirillaceae</taxon>
        <taxon>Salinispirillum</taxon>
    </lineage>
</organism>
<dbReference type="PANTHER" id="PTHR36302">
    <property type="entry name" value="BLR7088 PROTEIN"/>
    <property type="match status" value="1"/>
</dbReference>
<dbReference type="Gene3D" id="2.60.40.1890">
    <property type="entry name" value="PCu(A)C copper chaperone"/>
    <property type="match status" value="1"/>
</dbReference>
<accession>A0AB38YBN1</accession>
<evidence type="ECO:0000313" key="2">
    <source>
        <dbReference type="EMBL" id="WLD56778.1"/>
    </source>
</evidence>
<dbReference type="InterPro" id="IPR007410">
    <property type="entry name" value="LpqE-like"/>
</dbReference>
<dbReference type="EMBL" id="CP101717">
    <property type="protein sequence ID" value="WLD56778.1"/>
    <property type="molecule type" value="Genomic_DNA"/>
</dbReference>